<sequence>MRYIFPFIVLLLNGCWYSNGCIYTPQMVNCVDKGEVFPSVARYQKPYSLGKTDSNQRWKDVVSCGGKYMDYNQENIPIKKQENFYSCMLNKGYILLSPARCGTQDPKWNAGKCNF</sequence>
<evidence type="ECO:0000313" key="2">
    <source>
        <dbReference type="EMBL" id="OOF45020.1"/>
    </source>
</evidence>
<dbReference type="EMBL" id="MLHK01000065">
    <property type="protein sequence ID" value="OOF43823.1"/>
    <property type="molecule type" value="Genomic_DNA"/>
</dbReference>
<dbReference type="Proteomes" id="UP000189161">
    <property type="component" value="Unassembled WGS sequence"/>
</dbReference>
<dbReference type="OrthoDB" id="5679304at2"/>
<proteinExistence type="predicted"/>
<evidence type="ECO:0000313" key="4">
    <source>
        <dbReference type="Proteomes" id="UP000189161"/>
    </source>
</evidence>
<reference evidence="3 4" key="1">
    <citation type="submission" date="2016-10" db="EMBL/GenBank/DDBJ databases">
        <title>Rodentibacter gen. nov. and new species.</title>
        <authorList>
            <person name="Christensen H."/>
        </authorList>
    </citation>
    <scope>NUCLEOTIDE SEQUENCE [LARGE SCALE GENOMIC DNA]</scope>
    <source>
        <strain evidence="1 3">H1983213011</strain>
        <strain evidence="2 4">H1987082031</strain>
    </source>
</reference>
<organism evidence="1 3">
    <name type="scientific">Rodentibacter trehalosifermentans</name>
    <dbReference type="NCBI Taxonomy" id="1908263"/>
    <lineage>
        <taxon>Bacteria</taxon>
        <taxon>Pseudomonadati</taxon>
        <taxon>Pseudomonadota</taxon>
        <taxon>Gammaproteobacteria</taxon>
        <taxon>Pasteurellales</taxon>
        <taxon>Pasteurellaceae</taxon>
        <taxon>Rodentibacter</taxon>
    </lineage>
</organism>
<dbReference type="AlphaFoldDB" id="A0A1V3INR9"/>
<name>A0A1V3INR9_9PAST</name>
<evidence type="ECO:0000313" key="3">
    <source>
        <dbReference type="Proteomes" id="UP000188728"/>
    </source>
</evidence>
<accession>A0A1V3INR9</accession>
<gene>
    <name evidence="1" type="ORF">BKK51_10930</name>
    <name evidence="2" type="ORF">BKK52_12955</name>
</gene>
<evidence type="ECO:0000313" key="1">
    <source>
        <dbReference type="EMBL" id="OOF43823.1"/>
    </source>
</evidence>
<dbReference type="Proteomes" id="UP000188728">
    <property type="component" value="Unassembled WGS sequence"/>
</dbReference>
<comment type="caution">
    <text evidence="1">The sequence shown here is derived from an EMBL/GenBank/DDBJ whole genome shotgun (WGS) entry which is preliminary data.</text>
</comment>
<protein>
    <submittedName>
        <fullName evidence="1">Uncharacterized protein</fullName>
    </submittedName>
</protein>
<keyword evidence="4" id="KW-1185">Reference proteome</keyword>
<dbReference type="EMBL" id="MLHL01000108">
    <property type="protein sequence ID" value="OOF45020.1"/>
    <property type="molecule type" value="Genomic_DNA"/>
</dbReference>
<accession>A0A1V3ISK4</accession>
<dbReference type="RefSeq" id="WP_077474590.1">
    <property type="nucleotide sequence ID" value="NZ_MLHK01000065.1"/>
</dbReference>